<dbReference type="Pfam" id="PF03215">
    <property type="entry name" value="Rad17"/>
    <property type="match status" value="1"/>
</dbReference>
<feature type="region of interest" description="Disordered" evidence="9">
    <location>
        <begin position="18"/>
        <end position="52"/>
    </location>
</feature>
<dbReference type="GO" id="GO:0005524">
    <property type="term" value="F:ATP binding"/>
    <property type="evidence" value="ECO:0007669"/>
    <property type="project" value="UniProtKB-KW"/>
</dbReference>
<gene>
    <name evidence="11" type="ORF">RDI58_005679</name>
</gene>
<evidence type="ECO:0000256" key="5">
    <source>
        <dbReference type="ARBA" id="ARBA00022763"/>
    </source>
</evidence>
<dbReference type="SMART" id="SM00382">
    <property type="entry name" value="AAA"/>
    <property type="match status" value="1"/>
</dbReference>
<dbReference type="InterPro" id="IPR047854">
    <property type="entry name" value="RFC_lid"/>
</dbReference>
<dbReference type="InterPro" id="IPR027417">
    <property type="entry name" value="P-loop_NTPase"/>
</dbReference>
<keyword evidence="8" id="KW-0131">Cell cycle</keyword>
<dbReference type="AlphaFoldDB" id="A0AAN8U8T0"/>
<dbReference type="GO" id="GO:0000077">
    <property type="term" value="P:DNA damage checkpoint signaling"/>
    <property type="evidence" value="ECO:0007669"/>
    <property type="project" value="TreeGrafter"/>
</dbReference>
<evidence type="ECO:0000256" key="1">
    <source>
        <dbReference type="ARBA" id="ARBA00004123"/>
    </source>
</evidence>
<evidence type="ECO:0000313" key="11">
    <source>
        <dbReference type="EMBL" id="KAK6797977.1"/>
    </source>
</evidence>
<evidence type="ECO:0000256" key="8">
    <source>
        <dbReference type="ARBA" id="ARBA00023306"/>
    </source>
</evidence>
<feature type="domain" description="AAA+ ATPase" evidence="10">
    <location>
        <begin position="172"/>
        <end position="315"/>
    </location>
</feature>
<dbReference type="CDD" id="cd18140">
    <property type="entry name" value="HLD_clamp_RFC"/>
    <property type="match status" value="1"/>
</dbReference>
<dbReference type="Proteomes" id="UP001371456">
    <property type="component" value="Unassembled WGS sequence"/>
</dbReference>
<dbReference type="Gene3D" id="3.40.50.300">
    <property type="entry name" value="P-loop containing nucleotide triphosphate hydrolases"/>
    <property type="match status" value="1"/>
</dbReference>
<dbReference type="Gene3D" id="1.10.8.60">
    <property type="match status" value="1"/>
</dbReference>
<evidence type="ECO:0000313" key="12">
    <source>
        <dbReference type="Proteomes" id="UP001371456"/>
    </source>
</evidence>
<keyword evidence="5" id="KW-0227">DNA damage</keyword>
<comment type="similarity">
    <text evidence="2">Belongs to the rad17/RAD24 family.</text>
</comment>
<dbReference type="InterPro" id="IPR004582">
    <property type="entry name" value="Checkpoint_prot_Rad17_Rad24"/>
</dbReference>
<protein>
    <recommendedName>
        <fullName evidence="10">AAA+ ATPase domain-containing protein</fullName>
    </recommendedName>
</protein>
<proteinExistence type="inferred from homology"/>
<evidence type="ECO:0000259" key="10">
    <source>
        <dbReference type="SMART" id="SM00382"/>
    </source>
</evidence>
<dbReference type="GO" id="GO:0003682">
    <property type="term" value="F:chromatin binding"/>
    <property type="evidence" value="ECO:0007669"/>
    <property type="project" value="TreeGrafter"/>
</dbReference>
<evidence type="ECO:0000256" key="2">
    <source>
        <dbReference type="ARBA" id="ARBA00006168"/>
    </source>
</evidence>
<dbReference type="GO" id="GO:0006281">
    <property type="term" value="P:DNA repair"/>
    <property type="evidence" value="ECO:0007669"/>
    <property type="project" value="InterPro"/>
</dbReference>
<dbReference type="PANTHER" id="PTHR12172">
    <property type="entry name" value="CELL CYCLE CHECKPOINT PROTEIN RAD17"/>
    <property type="match status" value="1"/>
</dbReference>
<dbReference type="SUPFAM" id="SSF52540">
    <property type="entry name" value="P-loop containing nucleoside triphosphate hydrolases"/>
    <property type="match status" value="1"/>
</dbReference>
<accession>A0AAN8U8T0</accession>
<dbReference type="GO" id="GO:0003689">
    <property type="term" value="F:DNA clamp loader activity"/>
    <property type="evidence" value="ECO:0007669"/>
    <property type="project" value="TreeGrafter"/>
</dbReference>
<comment type="subunit">
    <text evidence="3">Heterotetramer of subunits RFC2, RFC3, RFC4 and RFC5 that can form a complex with RFC1.</text>
</comment>
<organism evidence="11 12">
    <name type="scientific">Solanum bulbocastanum</name>
    <name type="common">Wild potato</name>
    <dbReference type="NCBI Taxonomy" id="147425"/>
    <lineage>
        <taxon>Eukaryota</taxon>
        <taxon>Viridiplantae</taxon>
        <taxon>Streptophyta</taxon>
        <taxon>Embryophyta</taxon>
        <taxon>Tracheophyta</taxon>
        <taxon>Spermatophyta</taxon>
        <taxon>Magnoliopsida</taxon>
        <taxon>eudicotyledons</taxon>
        <taxon>Gunneridae</taxon>
        <taxon>Pentapetalae</taxon>
        <taxon>asterids</taxon>
        <taxon>lamiids</taxon>
        <taxon>Solanales</taxon>
        <taxon>Solanaceae</taxon>
        <taxon>Solanoideae</taxon>
        <taxon>Solaneae</taxon>
        <taxon>Solanum</taxon>
    </lineage>
</organism>
<keyword evidence="4" id="KW-0547">Nucleotide-binding</keyword>
<evidence type="ECO:0000256" key="6">
    <source>
        <dbReference type="ARBA" id="ARBA00022840"/>
    </source>
</evidence>
<keyword evidence="7" id="KW-0539">Nucleus</keyword>
<reference evidence="11 12" key="1">
    <citation type="submission" date="2024-02" db="EMBL/GenBank/DDBJ databases">
        <title>de novo genome assembly of Solanum bulbocastanum strain 11H21.</title>
        <authorList>
            <person name="Hosaka A.J."/>
        </authorList>
    </citation>
    <scope>NUCLEOTIDE SEQUENCE [LARGE SCALE GENOMIC DNA]</scope>
    <source>
        <tissue evidence="11">Young leaves</tissue>
    </source>
</reference>
<evidence type="ECO:0000256" key="7">
    <source>
        <dbReference type="ARBA" id="ARBA00023242"/>
    </source>
</evidence>
<keyword evidence="6" id="KW-0067">ATP-binding</keyword>
<evidence type="ECO:0000256" key="3">
    <source>
        <dbReference type="ARBA" id="ARBA00011480"/>
    </source>
</evidence>
<dbReference type="GO" id="GO:0005634">
    <property type="term" value="C:nucleus"/>
    <property type="evidence" value="ECO:0007669"/>
    <property type="project" value="UniProtKB-SubCell"/>
</dbReference>
<evidence type="ECO:0000256" key="4">
    <source>
        <dbReference type="ARBA" id="ARBA00022741"/>
    </source>
</evidence>
<dbReference type="InterPro" id="IPR003593">
    <property type="entry name" value="AAA+_ATPase"/>
</dbReference>
<comment type="subcellular location">
    <subcellularLocation>
        <location evidence="1">Nucleus</location>
    </subcellularLocation>
</comment>
<name>A0AAN8U8T0_SOLBU</name>
<comment type="caution">
    <text evidence="11">The sequence shown here is derived from an EMBL/GenBank/DDBJ whole genome shotgun (WGS) entry which is preliminary data.</text>
</comment>
<sequence length="634" mass="71095">MKKVKRNVAIVISSSDDDEDFSVKSNFTHTKSKSKAKPVSASVPRKNPKRAKTALLSASCPRPSKKGSVFDEMKRFCEEFDDDFTGIKVSAAPVFSINVYVLTVLRTSSSSVSHHCQKTKLYETESGLQSNNDMWIDKHRPHFLEELAVQKKKVEEVKTWFEERLKAAMDGLSNVLLVAGPSGVGKTATIHAIASNLGVKIWEWTTPTPTVWPEHLHNSNSGLKYMSKIDEFEVFVERVRKYGLTSPTLKGSQASVILLVDDLPVVNVRAAYGRLQRCLTLLVQLVRIPTAIVITNYDKDDSADFSTRCWEELLLSLHSAGACKVNFNPVTVNSIKKTLTAISRKEQREVGADSIDLIAKASGGDIRQAINSLQYLCLKPHRRPILSSKERLDNASCLDDVFCLPFGKDENLSLFHALGKFLHNKRESEHAIASDRDTFLLKEKFVRFPLKMDAPEVILCQAHGQATTLSDFLHENVLDFLSEDAIDDAWLVASYLSDANFLLSSLSGHLSRDFGAQNIIQSAAASVAARGVLFGNAHPVPSRWHAIRRPKLWEVEQSSRRNKRQMFNQRDDLPNSLSTYSQIVMATEFRPSLKWLGCRASESFQADDMVEEDSDSTCFHENKLDLSDDEIEDW</sequence>
<keyword evidence="12" id="KW-1185">Reference proteome</keyword>
<dbReference type="GO" id="GO:0033314">
    <property type="term" value="P:mitotic DNA replication checkpoint signaling"/>
    <property type="evidence" value="ECO:0007669"/>
    <property type="project" value="TreeGrafter"/>
</dbReference>
<dbReference type="FunFam" id="3.40.50.300:FF:001661">
    <property type="entry name" value="RAD17 checkpoint clamp loader component"/>
    <property type="match status" value="1"/>
</dbReference>
<evidence type="ECO:0000256" key="9">
    <source>
        <dbReference type="SAM" id="MobiDB-lite"/>
    </source>
</evidence>
<dbReference type="EMBL" id="JBANQN010000002">
    <property type="protein sequence ID" value="KAK6797977.1"/>
    <property type="molecule type" value="Genomic_DNA"/>
</dbReference>
<dbReference type="PANTHER" id="PTHR12172:SF0">
    <property type="entry name" value="CELL CYCLE CHECKPOINT PROTEIN RAD17"/>
    <property type="match status" value="1"/>
</dbReference>